<organism evidence="10 11">
    <name type="scientific">Microbacterium bovistercoris</name>
    <dbReference type="NCBI Taxonomy" id="2293570"/>
    <lineage>
        <taxon>Bacteria</taxon>
        <taxon>Bacillati</taxon>
        <taxon>Actinomycetota</taxon>
        <taxon>Actinomycetes</taxon>
        <taxon>Micrococcales</taxon>
        <taxon>Microbacteriaceae</taxon>
        <taxon>Microbacterium</taxon>
    </lineage>
</organism>
<evidence type="ECO:0000313" key="10">
    <source>
        <dbReference type="EMBL" id="REJ05889.1"/>
    </source>
</evidence>
<accession>A0A371NU21</accession>
<comment type="caution">
    <text evidence="10">The sequence shown here is derived from an EMBL/GenBank/DDBJ whole genome shotgun (WGS) entry which is preliminary data.</text>
</comment>
<dbReference type="InterPro" id="IPR051393">
    <property type="entry name" value="ABC_transporter_permease"/>
</dbReference>
<keyword evidence="3" id="KW-1003">Cell membrane</keyword>
<dbReference type="OrthoDB" id="3515028at2"/>
<dbReference type="CDD" id="cd06261">
    <property type="entry name" value="TM_PBP2"/>
    <property type="match status" value="1"/>
</dbReference>
<reference evidence="10 11" key="1">
    <citation type="submission" date="2018-08" db="EMBL/GenBank/DDBJ databases">
        <title>Isolation, diversity and antifungal activity of Actinobacteria from cow dung.</title>
        <authorList>
            <person name="Ling L."/>
        </authorList>
    </citation>
    <scope>NUCLEOTIDE SEQUENCE [LARGE SCALE GENOMIC DNA]</scope>
    <source>
        <strain evidence="10 11">NEAU-LLE</strain>
    </source>
</reference>
<evidence type="ECO:0000313" key="11">
    <source>
        <dbReference type="Proteomes" id="UP000262172"/>
    </source>
</evidence>
<feature type="domain" description="ABC transmembrane type-1" evidence="9">
    <location>
        <begin position="220"/>
        <end position="434"/>
    </location>
</feature>
<evidence type="ECO:0000256" key="3">
    <source>
        <dbReference type="ARBA" id="ARBA00022475"/>
    </source>
</evidence>
<evidence type="ECO:0000256" key="2">
    <source>
        <dbReference type="ARBA" id="ARBA00022448"/>
    </source>
</evidence>
<protein>
    <submittedName>
        <fullName evidence="10">Sugar ABC transporter permease</fullName>
    </submittedName>
</protein>
<dbReference type="GO" id="GO:0055085">
    <property type="term" value="P:transmembrane transport"/>
    <property type="evidence" value="ECO:0007669"/>
    <property type="project" value="InterPro"/>
</dbReference>
<feature type="transmembrane region" description="Helical" evidence="7">
    <location>
        <begin position="256"/>
        <end position="276"/>
    </location>
</feature>
<keyword evidence="4 7" id="KW-0812">Transmembrane</keyword>
<dbReference type="AlphaFoldDB" id="A0A371NU21"/>
<keyword evidence="11" id="KW-1185">Reference proteome</keyword>
<feature type="transmembrane region" description="Helical" evidence="7">
    <location>
        <begin position="308"/>
        <end position="334"/>
    </location>
</feature>
<name>A0A371NU21_9MICO</name>
<dbReference type="Gene3D" id="1.10.3720.10">
    <property type="entry name" value="MetI-like"/>
    <property type="match status" value="1"/>
</dbReference>
<feature type="transmembrane region" description="Helical" evidence="7">
    <location>
        <begin position="217"/>
        <end position="244"/>
    </location>
</feature>
<gene>
    <name evidence="10" type="ORF">DY023_08050</name>
</gene>
<dbReference type="InterPro" id="IPR035906">
    <property type="entry name" value="MetI-like_sf"/>
</dbReference>
<keyword evidence="6 7" id="KW-0472">Membrane</keyword>
<dbReference type="SUPFAM" id="SSF161098">
    <property type="entry name" value="MetI-like"/>
    <property type="match status" value="1"/>
</dbReference>
<feature type="transmembrane region" description="Helical" evidence="7">
    <location>
        <begin position="110"/>
        <end position="128"/>
    </location>
</feature>
<feature type="region of interest" description="Disordered" evidence="8">
    <location>
        <begin position="1"/>
        <end position="23"/>
    </location>
</feature>
<feature type="transmembrane region" description="Helical" evidence="7">
    <location>
        <begin position="69"/>
        <end position="98"/>
    </location>
</feature>
<evidence type="ECO:0000256" key="1">
    <source>
        <dbReference type="ARBA" id="ARBA00004651"/>
    </source>
</evidence>
<dbReference type="EMBL" id="QUAB01000039">
    <property type="protein sequence ID" value="REJ05889.1"/>
    <property type="molecule type" value="Genomic_DNA"/>
</dbReference>
<dbReference type="GO" id="GO:0005886">
    <property type="term" value="C:plasma membrane"/>
    <property type="evidence" value="ECO:0007669"/>
    <property type="project" value="UniProtKB-SubCell"/>
</dbReference>
<dbReference type="Pfam" id="PF00528">
    <property type="entry name" value="BPD_transp_1"/>
    <property type="match status" value="1"/>
</dbReference>
<feature type="transmembrane region" description="Helical" evidence="7">
    <location>
        <begin position="355"/>
        <end position="380"/>
    </location>
</feature>
<keyword evidence="2 7" id="KW-0813">Transport</keyword>
<evidence type="ECO:0000256" key="5">
    <source>
        <dbReference type="ARBA" id="ARBA00022989"/>
    </source>
</evidence>
<dbReference type="InterPro" id="IPR000515">
    <property type="entry name" value="MetI-like"/>
</dbReference>
<dbReference type="PANTHER" id="PTHR30193">
    <property type="entry name" value="ABC TRANSPORTER PERMEASE PROTEIN"/>
    <property type="match status" value="1"/>
</dbReference>
<dbReference type="PANTHER" id="PTHR30193:SF18">
    <property type="entry name" value="OSMOPROTECTIVE COMPOUNDS UPTAKE PERMEASE PROTEIN GGTC"/>
    <property type="match status" value="1"/>
</dbReference>
<feature type="transmembrane region" description="Helical" evidence="7">
    <location>
        <begin position="166"/>
        <end position="186"/>
    </location>
</feature>
<evidence type="ECO:0000259" key="9">
    <source>
        <dbReference type="PROSITE" id="PS50928"/>
    </source>
</evidence>
<feature type="transmembrane region" description="Helical" evidence="7">
    <location>
        <begin position="31"/>
        <end position="49"/>
    </location>
</feature>
<dbReference type="RefSeq" id="WP_116241821.1">
    <property type="nucleotide sequence ID" value="NZ_QUAB01000039.1"/>
</dbReference>
<comment type="similarity">
    <text evidence="7">Belongs to the binding-protein-dependent transport system permease family.</text>
</comment>
<feature type="transmembrane region" description="Helical" evidence="7">
    <location>
        <begin position="413"/>
        <end position="435"/>
    </location>
</feature>
<feature type="compositionally biased region" description="Polar residues" evidence="8">
    <location>
        <begin position="1"/>
        <end position="15"/>
    </location>
</feature>
<evidence type="ECO:0000256" key="7">
    <source>
        <dbReference type="RuleBase" id="RU363032"/>
    </source>
</evidence>
<evidence type="ECO:0000256" key="6">
    <source>
        <dbReference type="ARBA" id="ARBA00023136"/>
    </source>
</evidence>
<evidence type="ECO:0000256" key="4">
    <source>
        <dbReference type="ARBA" id="ARBA00022692"/>
    </source>
</evidence>
<dbReference type="Proteomes" id="UP000262172">
    <property type="component" value="Unassembled WGS sequence"/>
</dbReference>
<comment type="subcellular location">
    <subcellularLocation>
        <location evidence="1 7">Cell membrane</location>
        <topology evidence="1 7">Multi-pass membrane protein</topology>
    </subcellularLocation>
</comment>
<dbReference type="PROSITE" id="PS50928">
    <property type="entry name" value="ABC_TM1"/>
    <property type="match status" value="1"/>
</dbReference>
<feature type="transmembrane region" description="Helical" evidence="7">
    <location>
        <begin position="134"/>
        <end position="154"/>
    </location>
</feature>
<evidence type="ECO:0000256" key="8">
    <source>
        <dbReference type="SAM" id="MobiDB-lite"/>
    </source>
</evidence>
<keyword evidence="5 7" id="KW-1133">Transmembrane helix</keyword>
<proteinExistence type="inferred from homology"/>
<sequence length="445" mass="49275">MSQTDISTDRAQQAPPSHPVKKAPSRTVTRMVVTIGAICIVALVIFLLLSPPAPDARPTSLGFSFNSFFQWIGGLGPILQIPIILVIFGVVVALLLVLIEYAPRKGRGYFWLRLVSCFAIPVVAFMLLRPYQNAVVYVLIIALIAGGLLFFADYRAKEGAGYLYQLTLFMAPAAVLILVGLIYPTISTVIQSFYDKTGENFVGMENYVWAFTNPQGFWSIINTLIWAIFAPIFATIVGLAYAAFMERARGDKFLKVLVFMPFAIAPVSISLIWKFVYDYRQGEQIGILNALVVAFGGDPVRWLDIWPLVNTFCLLFAFVWAQTGFAMVVLSAAIKAVPTEQMEAAQLDGTTAWQRFVNVTVPGIRTAIVIVLTTITIASLKLYDIVAVMTGGRSNSTVLGFEMVNQQQRFQSYGHAAALAVLIFVFVAPLIVYNVRQLRRQREVR</sequence>